<evidence type="ECO:0000313" key="2">
    <source>
        <dbReference type="Proteomes" id="UP000242180"/>
    </source>
</evidence>
<sequence length="68" mass="7630">MVLSDAAVDYFTYFSQCRASLRNFSEKAVSRNMPFGGGCRRWLVSPEAVKYQTVIVRPCKSRHAAVLG</sequence>
<evidence type="ECO:0000313" key="1">
    <source>
        <dbReference type="EMBL" id="ORY93413.1"/>
    </source>
</evidence>
<dbReference type="EMBL" id="MCGN01000009">
    <property type="protein sequence ID" value="ORY93413.1"/>
    <property type="molecule type" value="Genomic_DNA"/>
</dbReference>
<dbReference type="Proteomes" id="UP000242180">
    <property type="component" value="Unassembled WGS sequence"/>
</dbReference>
<comment type="caution">
    <text evidence="1">The sequence shown here is derived from an EMBL/GenBank/DDBJ whole genome shotgun (WGS) entry which is preliminary data.</text>
</comment>
<organism evidence="1 2">
    <name type="scientific">Syncephalastrum racemosum</name>
    <name type="common">Filamentous fungus</name>
    <dbReference type="NCBI Taxonomy" id="13706"/>
    <lineage>
        <taxon>Eukaryota</taxon>
        <taxon>Fungi</taxon>
        <taxon>Fungi incertae sedis</taxon>
        <taxon>Mucoromycota</taxon>
        <taxon>Mucoromycotina</taxon>
        <taxon>Mucoromycetes</taxon>
        <taxon>Mucorales</taxon>
        <taxon>Syncephalastraceae</taxon>
        <taxon>Syncephalastrum</taxon>
    </lineage>
</organism>
<reference evidence="1 2" key="1">
    <citation type="submission" date="2016-07" db="EMBL/GenBank/DDBJ databases">
        <title>Pervasive Adenine N6-methylation of Active Genes in Fungi.</title>
        <authorList>
            <consortium name="DOE Joint Genome Institute"/>
            <person name="Mondo S.J."/>
            <person name="Dannebaum R.O."/>
            <person name="Kuo R.C."/>
            <person name="Labutti K."/>
            <person name="Haridas S."/>
            <person name="Kuo A."/>
            <person name="Salamov A."/>
            <person name="Ahrendt S.R."/>
            <person name="Lipzen A."/>
            <person name="Sullivan W."/>
            <person name="Andreopoulos W.B."/>
            <person name="Clum A."/>
            <person name="Lindquist E."/>
            <person name="Daum C."/>
            <person name="Ramamoorthy G.K."/>
            <person name="Gryganskyi A."/>
            <person name="Culley D."/>
            <person name="Magnuson J.K."/>
            <person name="James T.Y."/>
            <person name="O'Malley M.A."/>
            <person name="Stajich J.E."/>
            <person name="Spatafora J.W."/>
            <person name="Visel A."/>
            <person name="Grigoriev I.V."/>
        </authorList>
    </citation>
    <scope>NUCLEOTIDE SEQUENCE [LARGE SCALE GENOMIC DNA]</scope>
    <source>
        <strain evidence="1 2">NRRL 2496</strain>
    </source>
</reference>
<gene>
    <name evidence="1" type="ORF">BCR43DRAFT_496906</name>
</gene>
<feature type="non-terminal residue" evidence="1">
    <location>
        <position position="68"/>
    </location>
</feature>
<name>A0A1X2H4T6_SYNRA</name>
<dbReference type="AlphaFoldDB" id="A0A1X2H4T6"/>
<accession>A0A1X2H4T6</accession>
<dbReference type="InParanoid" id="A0A1X2H4T6"/>
<keyword evidence="2" id="KW-1185">Reference proteome</keyword>
<protein>
    <submittedName>
        <fullName evidence="1">Uncharacterized protein</fullName>
    </submittedName>
</protein>
<proteinExistence type="predicted"/>